<dbReference type="EMBL" id="CM023485">
    <property type="protein sequence ID" value="KAH6931228.1"/>
    <property type="molecule type" value="Genomic_DNA"/>
</dbReference>
<reference evidence="1" key="1">
    <citation type="submission" date="2020-05" db="EMBL/GenBank/DDBJ databases">
        <title>Large-scale comparative analyses of tick genomes elucidate their genetic diversity and vector capacities.</title>
        <authorList>
            <person name="Jia N."/>
            <person name="Wang J."/>
            <person name="Shi W."/>
            <person name="Du L."/>
            <person name="Sun Y."/>
            <person name="Zhan W."/>
            <person name="Jiang J."/>
            <person name="Wang Q."/>
            <person name="Zhang B."/>
            <person name="Ji P."/>
            <person name="Sakyi L.B."/>
            <person name="Cui X."/>
            <person name="Yuan T."/>
            <person name="Jiang B."/>
            <person name="Yang W."/>
            <person name="Lam T.T.-Y."/>
            <person name="Chang Q."/>
            <person name="Ding S."/>
            <person name="Wang X."/>
            <person name="Zhu J."/>
            <person name="Ruan X."/>
            <person name="Zhao L."/>
            <person name="Wei J."/>
            <person name="Que T."/>
            <person name="Du C."/>
            <person name="Cheng J."/>
            <person name="Dai P."/>
            <person name="Han X."/>
            <person name="Huang E."/>
            <person name="Gao Y."/>
            <person name="Liu J."/>
            <person name="Shao H."/>
            <person name="Ye R."/>
            <person name="Li L."/>
            <person name="Wei W."/>
            <person name="Wang X."/>
            <person name="Wang C."/>
            <person name="Yang T."/>
            <person name="Huo Q."/>
            <person name="Li W."/>
            <person name="Guo W."/>
            <person name="Chen H."/>
            <person name="Zhou L."/>
            <person name="Ni X."/>
            <person name="Tian J."/>
            <person name="Zhou Y."/>
            <person name="Sheng Y."/>
            <person name="Liu T."/>
            <person name="Pan Y."/>
            <person name="Xia L."/>
            <person name="Li J."/>
            <person name="Zhao F."/>
            <person name="Cao W."/>
        </authorList>
    </citation>
    <scope>NUCLEOTIDE SEQUENCE</scope>
    <source>
        <strain evidence="1">Hyas-2018</strain>
    </source>
</reference>
<organism evidence="1 2">
    <name type="scientific">Hyalomma asiaticum</name>
    <name type="common">Tick</name>
    <dbReference type="NCBI Taxonomy" id="266040"/>
    <lineage>
        <taxon>Eukaryota</taxon>
        <taxon>Metazoa</taxon>
        <taxon>Ecdysozoa</taxon>
        <taxon>Arthropoda</taxon>
        <taxon>Chelicerata</taxon>
        <taxon>Arachnida</taxon>
        <taxon>Acari</taxon>
        <taxon>Parasitiformes</taxon>
        <taxon>Ixodida</taxon>
        <taxon>Ixodoidea</taxon>
        <taxon>Ixodidae</taxon>
        <taxon>Hyalomminae</taxon>
        <taxon>Hyalomma</taxon>
    </lineage>
</organism>
<accession>A0ACB7S8N6</accession>
<dbReference type="Proteomes" id="UP000821845">
    <property type="component" value="Chromosome 5"/>
</dbReference>
<evidence type="ECO:0000313" key="1">
    <source>
        <dbReference type="EMBL" id="KAH6931228.1"/>
    </source>
</evidence>
<comment type="caution">
    <text evidence="1">The sequence shown here is derived from an EMBL/GenBank/DDBJ whole genome shotgun (WGS) entry which is preliminary data.</text>
</comment>
<protein>
    <submittedName>
        <fullName evidence="1">Uncharacterized protein</fullName>
    </submittedName>
</protein>
<name>A0ACB7S8N6_HYAAI</name>
<proteinExistence type="predicted"/>
<evidence type="ECO:0000313" key="2">
    <source>
        <dbReference type="Proteomes" id="UP000821845"/>
    </source>
</evidence>
<gene>
    <name evidence="1" type="ORF">HPB50_022962</name>
</gene>
<sequence>MGTSGALQLERALTVRRCARKANVREEGGANARSTAQERRRRGDRRRRARGRSRRERARILAARRRGSWVGSASPFHARPKGARESAMEKRRKECARSLAVGHAPPSGQAPPTASVDTRARIGARGANGRDWRKRDQARSRAAHLLARPVASVLAFLTRRARARPRSALFRRQRAKEGRHVDTTPADACRQ</sequence>
<keyword evidence="2" id="KW-1185">Reference proteome</keyword>